<name>A0A0A0KP88_CUCSA</name>
<organism evidence="2 3">
    <name type="scientific">Cucumis sativus</name>
    <name type="common">Cucumber</name>
    <dbReference type="NCBI Taxonomy" id="3659"/>
    <lineage>
        <taxon>Eukaryota</taxon>
        <taxon>Viridiplantae</taxon>
        <taxon>Streptophyta</taxon>
        <taxon>Embryophyta</taxon>
        <taxon>Tracheophyta</taxon>
        <taxon>Spermatophyta</taxon>
        <taxon>Magnoliopsida</taxon>
        <taxon>eudicotyledons</taxon>
        <taxon>Gunneridae</taxon>
        <taxon>Pentapetalae</taxon>
        <taxon>rosids</taxon>
        <taxon>fabids</taxon>
        <taxon>Cucurbitales</taxon>
        <taxon>Cucurbitaceae</taxon>
        <taxon>Benincaseae</taxon>
        <taxon>Cucumis</taxon>
    </lineage>
</organism>
<dbReference type="GO" id="GO:0016491">
    <property type="term" value="F:oxidoreductase activity"/>
    <property type="evidence" value="ECO:0007669"/>
    <property type="project" value="InterPro"/>
</dbReference>
<dbReference type="STRING" id="3659.A0A0A0KP88"/>
<dbReference type="InterPro" id="IPR036291">
    <property type="entry name" value="NAD(P)-bd_dom_sf"/>
</dbReference>
<dbReference type="Gene3D" id="3.40.50.720">
    <property type="entry name" value="NAD(P)-binding Rossmann-like Domain"/>
    <property type="match status" value="1"/>
</dbReference>
<evidence type="ECO:0000313" key="2">
    <source>
        <dbReference type="EMBL" id="KGN50242.1"/>
    </source>
</evidence>
<feature type="domain" description="Lactate/malate dehydrogenase N-terminal" evidence="1">
    <location>
        <begin position="52"/>
        <end position="147"/>
    </location>
</feature>
<gene>
    <name evidence="2" type="ORF">Csa_5G161910</name>
</gene>
<evidence type="ECO:0000259" key="1">
    <source>
        <dbReference type="Pfam" id="PF00056"/>
    </source>
</evidence>
<keyword evidence="3" id="KW-1185">Reference proteome</keyword>
<reference evidence="2 3" key="2">
    <citation type="journal article" date="2009" name="PLoS ONE">
        <title>An integrated genetic and cytogenetic map of the cucumber genome.</title>
        <authorList>
            <person name="Ren Y."/>
            <person name="Zhang Z."/>
            <person name="Liu J."/>
            <person name="Staub J.E."/>
            <person name="Han Y."/>
            <person name="Cheng Z."/>
            <person name="Li X."/>
            <person name="Lu J."/>
            <person name="Miao H."/>
            <person name="Kang H."/>
            <person name="Xie B."/>
            <person name="Gu X."/>
            <person name="Wang X."/>
            <person name="Du Y."/>
            <person name="Jin W."/>
            <person name="Huang S."/>
        </authorList>
    </citation>
    <scope>NUCLEOTIDE SEQUENCE [LARGE SCALE GENOMIC DNA]</scope>
    <source>
        <strain evidence="3">cv. 9930</strain>
    </source>
</reference>
<accession>A0A0A0KP88</accession>
<dbReference type="PANTHER" id="PTHR43128">
    <property type="entry name" value="L-2-HYDROXYCARBOXYLATE DEHYDROGENASE (NAD(P)(+))"/>
    <property type="match status" value="1"/>
</dbReference>
<dbReference type="PANTHER" id="PTHR43128:SF16">
    <property type="entry name" value="L-LACTATE DEHYDROGENASE"/>
    <property type="match status" value="1"/>
</dbReference>
<dbReference type="Pfam" id="PF00056">
    <property type="entry name" value="Ldh_1_N"/>
    <property type="match status" value="1"/>
</dbReference>
<protein>
    <recommendedName>
        <fullName evidence="1">Lactate/malate dehydrogenase N-terminal domain-containing protein</fullName>
    </recommendedName>
</protein>
<dbReference type="InterPro" id="IPR001236">
    <property type="entry name" value="Lactate/malate_DH_N"/>
</dbReference>
<sequence>MDAYDWWPTTKCVMVDREKSLNLLLRSRRPRPFSSLIQTNPQRLSSIHLKSQHQNLRGEMLDLQHAAVFLPRTNISASTDYSITAGSDMCIVTDGARQIRNVALFQKIVPSLVQFSPKMILLIVSNLVDVLTYVAWKLSGFPSNRVI</sequence>
<reference evidence="2 3" key="3">
    <citation type="journal article" date="2010" name="BMC Genomics">
        <title>Transcriptome sequencing and comparative analysis of cucumber flowers with different sex types.</title>
        <authorList>
            <person name="Guo S."/>
            <person name="Zheng Y."/>
            <person name="Joung J.G."/>
            <person name="Liu S."/>
            <person name="Zhang Z."/>
            <person name="Crasta O.R."/>
            <person name="Sobral B.W."/>
            <person name="Xu Y."/>
            <person name="Huang S."/>
            <person name="Fei Z."/>
        </authorList>
    </citation>
    <scope>NUCLEOTIDE SEQUENCE [LARGE SCALE GENOMIC DNA]</scope>
    <source>
        <strain evidence="3">cv. 9930</strain>
    </source>
</reference>
<proteinExistence type="predicted"/>
<reference evidence="2 3" key="4">
    <citation type="journal article" date="2011" name="BMC Genomics">
        <title>RNA-Seq improves annotation of protein-coding genes in the cucumber genome.</title>
        <authorList>
            <person name="Li Z."/>
            <person name="Zhang Z."/>
            <person name="Yan P."/>
            <person name="Huang S."/>
            <person name="Fei Z."/>
            <person name="Lin K."/>
        </authorList>
    </citation>
    <scope>NUCLEOTIDE SEQUENCE [LARGE SCALE GENOMIC DNA]</scope>
    <source>
        <strain evidence="3">cv. 9930</strain>
    </source>
</reference>
<evidence type="ECO:0000313" key="3">
    <source>
        <dbReference type="Proteomes" id="UP000029981"/>
    </source>
</evidence>
<dbReference type="Gramene" id="KGN50242">
    <property type="protein sequence ID" value="KGN50242"/>
    <property type="gene ID" value="Csa_5G161910"/>
</dbReference>
<reference evidence="2 3" key="1">
    <citation type="journal article" date="2009" name="Nat. Genet.">
        <title>The genome of the cucumber, Cucumis sativus L.</title>
        <authorList>
            <person name="Huang S."/>
            <person name="Li R."/>
            <person name="Zhang Z."/>
            <person name="Li L."/>
            <person name="Gu X."/>
            <person name="Fan W."/>
            <person name="Lucas W.J."/>
            <person name="Wang X."/>
            <person name="Xie B."/>
            <person name="Ni P."/>
            <person name="Ren Y."/>
            <person name="Zhu H."/>
            <person name="Li J."/>
            <person name="Lin K."/>
            <person name="Jin W."/>
            <person name="Fei Z."/>
            <person name="Li G."/>
            <person name="Staub J."/>
            <person name="Kilian A."/>
            <person name="van der Vossen E.A."/>
            <person name="Wu Y."/>
            <person name="Guo J."/>
            <person name="He J."/>
            <person name="Jia Z."/>
            <person name="Ren Y."/>
            <person name="Tian G."/>
            <person name="Lu Y."/>
            <person name="Ruan J."/>
            <person name="Qian W."/>
            <person name="Wang M."/>
            <person name="Huang Q."/>
            <person name="Li B."/>
            <person name="Xuan Z."/>
            <person name="Cao J."/>
            <person name="Asan"/>
            <person name="Wu Z."/>
            <person name="Zhang J."/>
            <person name="Cai Q."/>
            <person name="Bai Y."/>
            <person name="Zhao B."/>
            <person name="Han Y."/>
            <person name="Li Y."/>
            <person name="Li X."/>
            <person name="Wang S."/>
            <person name="Shi Q."/>
            <person name="Liu S."/>
            <person name="Cho W.K."/>
            <person name="Kim J.Y."/>
            <person name="Xu Y."/>
            <person name="Heller-Uszynska K."/>
            <person name="Miao H."/>
            <person name="Cheng Z."/>
            <person name="Zhang S."/>
            <person name="Wu J."/>
            <person name="Yang Y."/>
            <person name="Kang H."/>
            <person name="Li M."/>
            <person name="Liang H."/>
            <person name="Ren X."/>
            <person name="Shi Z."/>
            <person name="Wen M."/>
            <person name="Jian M."/>
            <person name="Yang H."/>
            <person name="Zhang G."/>
            <person name="Yang Z."/>
            <person name="Chen R."/>
            <person name="Liu S."/>
            <person name="Li J."/>
            <person name="Ma L."/>
            <person name="Liu H."/>
            <person name="Zhou Y."/>
            <person name="Zhao J."/>
            <person name="Fang X."/>
            <person name="Li G."/>
            <person name="Fang L."/>
            <person name="Li Y."/>
            <person name="Liu D."/>
            <person name="Zheng H."/>
            <person name="Zhang Y."/>
            <person name="Qin N."/>
            <person name="Li Z."/>
            <person name="Yang G."/>
            <person name="Yang S."/>
            <person name="Bolund L."/>
            <person name="Kristiansen K."/>
            <person name="Zheng H."/>
            <person name="Li S."/>
            <person name="Zhang X."/>
            <person name="Yang H."/>
            <person name="Wang J."/>
            <person name="Sun R."/>
            <person name="Zhang B."/>
            <person name="Jiang S."/>
            <person name="Wang J."/>
            <person name="Du Y."/>
            <person name="Li S."/>
        </authorList>
    </citation>
    <scope>NUCLEOTIDE SEQUENCE [LARGE SCALE GENOMIC DNA]</scope>
    <source>
        <strain evidence="3">cv. 9930</strain>
    </source>
</reference>
<dbReference type="Proteomes" id="UP000029981">
    <property type="component" value="Chromosome 5"/>
</dbReference>
<dbReference type="AlphaFoldDB" id="A0A0A0KP88"/>
<dbReference type="EMBL" id="CM002926">
    <property type="protein sequence ID" value="KGN50242.1"/>
    <property type="molecule type" value="Genomic_DNA"/>
</dbReference>
<dbReference type="SUPFAM" id="SSF51735">
    <property type="entry name" value="NAD(P)-binding Rossmann-fold domains"/>
    <property type="match status" value="1"/>
</dbReference>